<sequence length="68" mass="7988">MNTNFYDYAVIKMWECKLFKQLYNNNDMIGLSNQRKGILTSKKRILLPILVECVEVCLDQSCVVQKSR</sequence>
<proteinExistence type="predicted"/>
<organism evidence="1 2">
    <name type="scientific">Romanomermis culicivorax</name>
    <name type="common">Nematode worm</name>
    <dbReference type="NCBI Taxonomy" id="13658"/>
    <lineage>
        <taxon>Eukaryota</taxon>
        <taxon>Metazoa</taxon>
        <taxon>Ecdysozoa</taxon>
        <taxon>Nematoda</taxon>
        <taxon>Enoplea</taxon>
        <taxon>Dorylaimia</taxon>
        <taxon>Mermithida</taxon>
        <taxon>Mermithoidea</taxon>
        <taxon>Mermithidae</taxon>
        <taxon>Romanomermis</taxon>
    </lineage>
</organism>
<reference evidence="2" key="1">
    <citation type="submission" date="2022-11" db="UniProtKB">
        <authorList>
            <consortium name="WormBaseParasite"/>
        </authorList>
    </citation>
    <scope>IDENTIFICATION</scope>
</reference>
<dbReference type="AlphaFoldDB" id="A0A915KV52"/>
<keyword evidence="1" id="KW-1185">Reference proteome</keyword>
<name>A0A915KV52_ROMCU</name>
<dbReference type="WBParaSite" id="nRc.2.0.1.t42811-RA">
    <property type="protein sequence ID" value="nRc.2.0.1.t42811-RA"/>
    <property type="gene ID" value="nRc.2.0.1.g42811"/>
</dbReference>
<dbReference type="Proteomes" id="UP000887565">
    <property type="component" value="Unplaced"/>
</dbReference>
<accession>A0A915KV52</accession>
<evidence type="ECO:0000313" key="1">
    <source>
        <dbReference type="Proteomes" id="UP000887565"/>
    </source>
</evidence>
<protein>
    <submittedName>
        <fullName evidence="2">Uncharacterized protein</fullName>
    </submittedName>
</protein>
<evidence type="ECO:0000313" key="2">
    <source>
        <dbReference type="WBParaSite" id="nRc.2.0.1.t42811-RA"/>
    </source>
</evidence>